<evidence type="ECO:0000313" key="1">
    <source>
        <dbReference type="EMBL" id="PZE19490.1"/>
    </source>
</evidence>
<gene>
    <name evidence="1" type="ORF">CBW46_018305</name>
</gene>
<accession>A0A2W1N7C7</accession>
<dbReference type="Proteomes" id="UP000214746">
    <property type="component" value="Unassembled WGS sequence"/>
</dbReference>
<dbReference type="AlphaFoldDB" id="A0A2W1N7C7"/>
<dbReference type="EMBL" id="NHRJ02000016">
    <property type="protein sequence ID" value="PZE19490.1"/>
    <property type="molecule type" value="Genomic_DNA"/>
</dbReference>
<keyword evidence="2" id="KW-1185">Reference proteome</keyword>
<evidence type="ECO:0000313" key="2">
    <source>
        <dbReference type="Proteomes" id="UP000214746"/>
    </source>
</evidence>
<organism evidence="1 2">
    <name type="scientific">Paenibacillus xerothermodurans</name>
    <dbReference type="NCBI Taxonomy" id="1977292"/>
    <lineage>
        <taxon>Bacteria</taxon>
        <taxon>Bacillati</taxon>
        <taxon>Bacillota</taxon>
        <taxon>Bacilli</taxon>
        <taxon>Bacillales</taxon>
        <taxon>Paenibacillaceae</taxon>
        <taxon>Paenibacillus</taxon>
    </lineage>
</organism>
<reference evidence="1" key="1">
    <citation type="submission" date="2018-06" db="EMBL/GenBank/DDBJ databases">
        <title>Paenibacillus xerothermodurans sp. nov. an extremely dry heat resistant spore forming bacterium isolated from the soil of Cape Canaveral, Florida.</title>
        <authorList>
            <person name="Seuylemezian A."/>
            <person name="Kaur N."/>
            <person name="Patil P."/>
            <person name="Patil P."/>
            <person name="Mayilraj S."/>
            <person name="Vaishampayan P."/>
        </authorList>
    </citation>
    <scope>NUCLEOTIDE SEQUENCE [LARGE SCALE GENOMIC DNA]</scope>
    <source>
        <strain evidence="1">ATCC 27380</strain>
    </source>
</reference>
<protein>
    <submittedName>
        <fullName evidence="1">Uncharacterized protein</fullName>
    </submittedName>
</protein>
<comment type="caution">
    <text evidence="1">The sequence shown here is derived from an EMBL/GenBank/DDBJ whole genome shotgun (WGS) entry which is preliminary data.</text>
</comment>
<name>A0A2W1N7C7_PAEXE</name>
<dbReference type="OrthoDB" id="2625849at2"/>
<sequence length="72" mass="8412">MEQYSVLIGVIIEKLDQTYKDLKFNYDGLNSVLQSHTTEETENTPELLTMKELRDVYGELIHRLETRLPGIK</sequence>
<dbReference type="RefSeq" id="WP_089201414.1">
    <property type="nucleotide sequence ID" value="NZ_NHRJ02000016.1"/>
</dbReference>
<proteinExistence type="predicted"/>